<evidence type="ECO:0000256" key="1">
    <source>
        <dbReference type="SAM" id="Coils"/>
    </source>
</evidence>
<evidence type="ECO:0000313" key="3">
    <source>
        <dbReference type="EMBL" id="CAH3190593.1"/>
    </source>
</evidence>
<dbReference type="EMBL" id="CALNXI010002768">
    <property type="protein sequence ID" value="CAH3190593.1"/>
    <property type="molecule type" value="Genomic_DNA"/>
</dbReference>
<keyword evidence="4" id="KW-1185">Reference proteome</keyword>
<organism evidence="3 4">
    <name type="scientific">Porites evermanni</name>
    <dbReference type="NCBI Taxonomy" id="104178"/>
    <lineage>
        <taxon>Eukaryota</taxon>
        <taxon>Metazoa</taxon>
        <taxon>Cnidaria</taxon>
        <taxon>Anthozoa</taxon>
        <taxon>Hexacorallia</taxon>
        <taxon>Scleractinia</taxon>
        <taxon>Fungiina</taxon>
        <taxon>Poritidae</taxon>
        <taxon>Porites</taxon>
    </lineage>
</organism>
<feature type="region of interest" description="Disordered" evidence="2">
    <location>
        <begin position="314"/>
        <end position="357"/>
    </location>
</feature>
<feature type="compositionally biased region" description="Low complexity" evidence="2">
    <location>
        <begin position="22"/>
        <end position="41"/>
    </location>
</feature>
<reference evidence="3 4" key="1">
    <citation type="submission" date="2022-05" db="EMBL/GenBank/DDBJ databases">
        <authorList>
            <consortium name="Genoscope - CEA"/>
            <person name="William W."/>
        </authorList>
    </citation>
    <scope>NUCLEOTIDE SEQUENCE [LARGE SCALE GENOMIC DNA]</scope>
</reference>
<sequence>MAQPGSFFGHNRRSGSGRERSISSTTSSASTSRSETPPSRAGNIVISSSEVGKIFDAINSLSNKMSTQEEMLKKLTTAMEDLEDEVQELKVNERSLLEKIEMMHDREVVEDGSKIPPEVSLAEKICFGIADVHLLHNNLSLDRQYKPEESALSPHNLSVRHHLEEQIANEDKGYAIKTVKRGIVRYYETKRKLYLQSLPENRQKTKQTKQENKVRSRRKRLFSARVKVARGQEKELMQELNYDFVSDEEDGPEGNWIIRSPRWRSPRASELMSRLQRRIDQTREEEVRPRVPRVEGPFSERPRPKVHIPWALGEEAARGFAEPNSEPEEVQIETPAASPPRRRRKRFHSLNDDSETD</sequence>
<gene>
    <name evidence="3" type="ORF">PEVE_00020622</name>
</gene>
<dbReference type="PANTHER" id="PTHR14375">
    <property type="entry name" value="SIMILAR TO RIKEN CDNA 4931414P19"/>
    <property type="match status" value="1"/>
</dbReference>
<dbReference type="InterPro" id="IPR028101">
    <property type="entry name" value="DUF4616"/>
</dbReference>
<evidence type="ECO:0000313" key="4">
    <source>
        <dbReference type="Proteomes" id="UP001159427"/>
    </source>
</evidence>
<comment type="caution">
    <text evidence="3">The sequence shown here is derived from an EMBL/GenBank/DDBJ whole genome shotgun (WGS) entry which is preliminary data.</text>
</comment>
<dbReference type="Proteomes" id="UP001159427">
    <property type="component" value="Unassembled WGS sequence"/>
</dbReference>
<accession>A0ABN8SFV8</accession>
<name>A0ABN8SFV8_9CNID</name>
<evidence type="ECO:0000256" key="2">
    <source>
        <dbReference type="SAM" id="MobiDB-lite"/>
    </source>
</evidence>
<keyword evidence="1" id="KW-0175">Coiled coil</keyword>
<dbReference type="PANTHER" id="PTHR14375:SF2">
    <property type="entry name" value="SIMILAR TO RIKEN CDNA 4931414P19"/>
    <property type="match status" value="1"/>
</dbReference>
<proteinExistence type="predicted"/>
<dbReference type="Pfam" id="PF15394">
    <property type="entry name" value="DUF4616"/>
    <property type="match status" value="1"/>
</dbReference>
<protein>
    <submittedName>
        <fullName evidence="3">Uncharacterized protein</fullName>
    </submittedName>
</protein>
<feature type="coiled-coil region" evidence="1">
    <location>
        <begin position="58"/>
        <end position="99"/>
    </location>
</feature>
<feature type="region of interest" description="Disordered" evidence="2">
    <location>
        <begin position="1"/>
        <end position="44"/>
    </location>
</feature>